<comment type="similarity">
    <text evidence="1">Belongs to the WD repeat THOC6 family.</text>
</comment>
<keyword evidence="6" id="KW-1185">Reference proteome</keyword>
<dbReference type="Gene3D" id="2.130.10.10">
    <property type="entry name" value="YVTN repeat-like/Quinoprotein amine dehydrogenase"/>
    <property type="match status" value="2"/>
</dbReference>
<dbReference type="GO" id="GO:0000347">
    <property type="term" value="C:THO complex"/>
    <property type="evidence" value="ECO:0007669"/>
    <property type="project" value="TreeGrafter"/>
</dbReference>
<dbReference type="Proteomes" id="UP000887568">
    <property type="component" value="Unplaced"/>
</dbReference>
<evidence type="ECO:0000256" key="4">
    <source>
        <dbReference type="PROSITE-ProRule" id="PRU00221"/>
    </source>
</evidence>
<dbReference type="OMA" id="FTEDWLL"/>
<evidence type="ECO:0000256" key="1">
    <source>
        <dbReference type="ARBA" id="ARBA00009728"/>
    </source>
</evidence>
<proteinExistence type="inferred from homology"/>
<dbReference type="SUPFAM" id="SSF50978">
    <property type="entry name" value="WD40 repeat-like"/>
    <property type="match status" value="1"/>
</dbReference>
<dbReference type="CTD" id="79228"/>
<dbReference type="PROSITE" id="PS50082">
    <property type="entry name" value="WD_REPEATS_2"/>
    <property type="match status" value="2"/>
</dbReference>
<organism evidence="5 6">
    <name type="scientific">Patiria miniata</name>
    <name type="common">Bat star</name>
    <name type="synonym">Asterina miniata</name>
    <dbReference type="NCBI Taxonomy" id="46514"/>
    <lineage>
        <taxon>Eukaryota</taxon>
        <taxon>Metazoa</taxon>
        <taxon>Echinodermata</taxon>
        <taxon>Eleutherozoa</taxon>
        <taxon>Asterozoa</taxon>
        <taxon>Asteroidea</taxon>
        <taxon>Valvatacea</taxon>
        <taxon>Valvatida</taxon>
        <taxon>Asterinidae</taxon>
        <taxon>Patiria</taxon>
    </lineage>
</organism>
<dbReference type="OrthoDB" id="273067at2759"/>
<dbReference type="PROSITE" id="PS50294">
    <property type="entry name" value="WD_REPEATS_REGION"/>
    <property type="match status" value="1"/>
</dbReference>
<feature type="repeat" description="WD" evidence="4">
    <location>
        <begin position="146"/>
        <end position="178"/>
    </location>
</feature>
<dbReference type="PROSITE" id="PS00678">
    <property type="entry name" value="WD_REPEATS_1"/>
    <property type="match status" value="1"/>
</dbReference>
<dbReference type="GO" id="GO:0000346">
    <property type="term" value="C:transcription export complex"/>
    <property type="evidence" value="ECO:0007669"/>
    <property type="project" value="TreeGrafter"/>
</dbReference>
<evidence type="ECO:0000313" key="6">
    <source>
        <dbReference type="Proteomes" id="UP000887568"/>
    </source>
</evidence>
<dbReference type="InterPro" id="IPR015943">
    <property type="entry name" value="WD40/YVTN_repeat-like_dom_sf"/>
</dbReference>
<dbReference type="Pfam" id="PF00400">
    <property type="entry name" value="WD40"/>
    <property type="match status" value="3"/>
</dbReference>
<keyword evidence="2 4" id="KW-0853">WD repeat</keyword>
<evidence type="ECO:0000313" key="5">
    <source>
        <dbReference type="EnsemblMetazoa" id="XP_038075729.1"/>
    </source>
</evidence>
<feature type="repeat" description="WD" evidence="4">
    <location>
        <begin position="179"/>
        <end position="220"/>
    </location>
</feature>
<reference evidence="5" key="1">
    <citation type="submission" date="2022-11" db="UniProtKB">
        <authorList>
            <consortium name="EnsemblMetazoa"/>
        </authorList>
    </citation>
    <scope>IDENTIFICATION</scope>
</reference>
<dbReference type="AlphaFoldDB" id="A0A914BI09"/>
<dbReference type="GO" id="GO:0006406">
    <property type="term" value="P:mRNA export from nucleus"/>
    <property type="evidence" value="ECO:0007669"/>
    <property type="project" value="TreeGrafter"/>
</dbReference>
<dbReference type="GeneID" id="119743405"/>
<sequence length="359" mass="39568">MLHVCDPLQESCCFSLWFQFFEMALSLEEEIRRQRQQMHMTVYAQCISPNGKYLVAGNNYGTIAVFSITASLSAEANKETWKPLVSFKAYDGAIYALVSTEKFLISAGCGDIKGWAWTDVFQKNPKVSWSLSLPASSNFGAFETNALAYSTKDNVLYSGGGDCKVYAWDLESGTKKETLSGHTDYVHCVSLYNQSQQLASSAEDGSVRIWDARTSGEAVHIIEPHKHEECARPQHGKWVGCVSVDAGEEWLVCGGGPSLSLWHLRSLTPTVTFDAPNCCPQVVTFHEDSIISGGSTPFVYHWNINGDPKTKVPCTATRVFSLAVNTESESNKVLCVSGNSSLIDVYTNFGYRAFSLDFC</sequence>
<protein>
    <recommendedName>
        <fullName evidence="7">THO complex subunit 6</fullName>
    </recommendedName>
</protein>
<dbReference type="PANTHER" id="PTHR44411:SF1">
    <property type="entry name" value="THO COMPLEX SUBUNIT 6 HOMOLOG"/>
    <property type="match status" value="1"/>
</dbReference>
<dbReference type="EnsemblMetazoa" id="XM_038219801.1">
    <property type="protein sequence ID" value="XP_038075729.1"/>
    <property type="gene ID" value="LOC119743405"/>
</dbReference>
<evidence type="ECO:0000256" key="3">
    <source>
        <dbReference type="ARBA" id="ARBA00022737"/>
    </source>
</evidence>
<accession>A0A914BI09</accession>
<evidence type="ECO:0008006" key="7">
    <source>
        <dbReference type="Google" id="ProtNLM"/>
    </source>
</evidence>
<dbReference type="PANTHER" id="PTHR44411">
    <property type="entry name" value="THO COMPLEX SUBUNIT 6 HOMOLOG"/>
    <property type="match status" value="1"/>
</dbReference>
<evidence type="ECO:0000256" key="2">
    <source>
        <dbReference type="ARBA" id="ARBA00022574"/>
    </source>
</evidence>
<name>A0A914BI09_PATMI</name>
<dbReference type="RefSeq" id="XP_038075729.1">
    <property type="nucleotide sequence ID" value="XM_038219801.1"/>
</dbReference>
<keyword evidence="3" id="KW-0677">Repeat</keyword>
<dbReference type="InterPro" id="IPR042626">
    <property type="entry name" value="THOC6"/>
</dbReference>
<dbReference type="InterPro" id="IPR001680">
    <property type="entry name" value="WD40_rpt"/>
</dbReference>
<dbReference type="InterPro" id="IPR019775">
    <property type="entry name" value="WD40_repeat_CS"/>
</dbReference>
<dbReference type="InterPro" id="IPR036322">
    <property type="entry name" value="WD40_repeat_dom_sf"/>
</dbReference>
<dbReference type="SMART" id="SM00320">
    <property type="entry name" value="WD40"/>
    <property type="match status" value="6"/>
</dbReference>